<dbReference type="Proteomes" id="UP000219452">
    <property type="component" value="Unassembled WGS sequence"/>
</dbReference>
<gene>
    <name evidence="1" type="ORF">SAMN06269250_5190</name>
</gene>
<keyword evidence="2" id="KW-1185">Reference proteome</keyword>
<protein>
    <recommendedName>
        <fullName evidence="3">DUF4249 domain-containing protein</fullName>
    </recommendedName>
</protein>
<evidence type="ECO:0000313" key="2">
    <source>
        <dbReference type="Proteomes" id="UP000219452"/>
    </source>
</evidence>
<dbReference type="InterPro" id="IPR025345">
    <property type="entry name" value="DUF4249"/>
</dbReference>
<dbReference type="AlphaFoldDB" id="A0A286GL14"/>
<accession>A0A286GL14</accession>
<dbReference type="OrthoDB" id="953225at2"/>
<proteinExistence type="predicted"/>
<name>A0A286GL14_9BACT</name>
<reference evidence="2" key="1">
    <citation type="submission" date="2017-09" db="EMBL/GenBank/DDBJ databases">
        <authorList>
            <person name="Varghese N."/>
            <person name="Submissions S."/>
        </authorList>
    </citation>
    <scope>NUCLEOTIDE SEQUENCE [LARGE SCALE GENOMIC DNA]</scope>
    <source>
        <strain evidence="2">DSM 29961</strain>
    </source>
</reference>
<sequence length="287" mass="31512">MRVWVAFILCLIMAGCLKTTDQVDIGLLLPERDSKLYVICFISPQDTVLAAKVALSDPAVSPTAEPSLLVETATVTITDEQTSVRLPYDNALGYYRLKIGSKFSIKAGQTYQLTVQLGEGRRVTAQTTVPMAVPIQRVQRDSSITATATNQSILYRTTIFWNAPGGVNYYRGYGEVRQSIVNQQGALLETRVSQPSFFVDRETSPGPAIRSLTGTHTLVIPLNASVRTGVSRIGLFTTDLNYYRYHETLRDQINAPNNSFAASTVLFSNIVGGYGVFAAYNAMYITL</sequence>
<dbReference type="Pfam" id="PF14054">
    <property type="entry name" value="DUF4249"/>
    <property type="match status" value="1"/>
</dbReference>
<evidence type="ECO:0000313" key="1">
    <source>
        <dbReference type="EMBL" id="SOD96200.1"/>
    </source>
</evidence>
<dbReference type="PROSITE" id="PS51257">
    <property type="entry name" value="PROKAR_LIPOPROTEIN"/>
    <property type="match status" value="1"/>
</dbReference>
<dbReference type="EMBL" id="OCNH01000005">
    <property type="protein sequence ID" value="SOD96200.1"/>
    <property type="molecule type" value="Genomic_DNA"/>
</dbReference>
<organism evidence="1 2">
    <name type="scientific">Spirosoma fluviale</name>
    <dbReference type="NCBI Taxonomy" id="1597977"/>
    <lineage>
        <taxon>Bacteria</taxon>
        <taxon>Pseudomonadati</taxon>
        <taxon>Bacteroidota</taxon>
        <taxon>Cytophagia</taxon>
        <taxon>Cytophagales</taxon>
        <taxon>Cytophagaceae</taxon>
        <taxon>Spirosoma</taxon>
    </lineage>
</organism>
<evidence type="ECO:0008006" key="3">
    <source>
        <dbReference type="Google" id="ProtNLM"/>
    </source>
</evidence>